<dbReference type="PaxDb" id="6945-B7PJJ1"/>
<keyword evidence="2" id="KW-0812">Transmembrane</keyword>
<dbReference type="Pfam" id="PF05649">
    <property type="entry name" value="Peptidase_M13_N"/>
    <property type="match status" value="1"/>
</dbReference>
<dbReference type="PANTHER" id="PTHR11733:SF241">
    <property type="entry name" value="GH26575P-RELATED"/>
    <property type="match status" value="1"/>
</dbReference>
<dbReference type="OrthoDB" id="6477187at2759"/>
<feature type="domain" description="Peptidase M13 N-terminal" evidence="3">
    <location>
        <begin position="199"/>
        <end position="543"/>
    </location>
</feature>
<dbReference type="InterPro" id="IPR000718">
    <property type="entry name" value="Peptidase_M13"/>
</dbReference>
<accession>B7PJJ1</accession>
<dbReference type="Gene3D" id="1.10.1380.10">
    <property type="entry name" value="Neutral endopeptidase , domain2"/>
    <property type="match status" value="1"/>
</dbReference>
<dbReference type="EMBL" id="DS727175">
    <property type="protein sequence ID" value="EEC06763.1"/>
    <property type="molecule type" value="Genomic_DNA"/>
</dbReference>
<dbReference type="EMBL" id="ABJB010987029">
    <property type="status" value="NOT_ANNOTATED_CDS"/>
    <property type="molecule type" value="Genomic_DNA"/>
</dbReference>
<dbReference type="GO" id="GO:0016485">
    <property type="term" value="P:protein processing"/>
    <property type="evidence" value="ECO:0000318"/>
    <property type="project" value="GO_Central"/>
</dbReference>
<feature type="transmembrane region" description="Helical" evidence="2">
    <location>
        <begin position="135"/>
        <end position="159"/>
    </location>
</feature>
<keyword evidence="6" id="KW-1185">Reference proteome</keyword>
<name>B7PJJ1_IXOSC</name>
<dbReference type="Proteomes" id="UP000001555">
    <property type="component" value="Unassembled WGS sequence"/>
</dbReference>
<dbReference type="VEuPathDB" id="VectorBase:ISCP_008155"/>
<gene>
    <name evidence="4" type="ORF">IscW_ISCW005180</name>
</gene>
<proteinExistence type="inferred from homology"/>
<dbReference type="Gene3D" id="3.40.390.10">
    <property type="entry name" value="Collagenase (Catalytic Domain)"/>
    <property type="match status" value="2"/>
</dbReference>
<dbReference type="AlphaFoldDB" id="B7PJJ1"/>
<evidence type="ECO:0000259" key="3">
    <source>
        <dbReference type="Pfam" id="PF05649"/>
    </source>
</evidence>
<dbReference type="EMBL" id="ABJB010025887">
    <property type="status" value="NOT_ANNOTATED_CDS"/>
    <property type="molecule type" value="Genomic_DNA"/>
</dbReference>
<organism>
    <name type="scientific">Ixodes scapularis</name>
    <name type="common">Black-legged tick</name>
    <name type="synonym">Deer tick</name>
    <dbReference type="NCBI Taxonomy" id="6945"/>
    <lineage>
        <taxon>Eukaryota</taxon>
        <taxon>Metazoa</taxon>
        <taxon>Ecdysozoa</taxon>
        <taxon>Arthropoda</taxon>
        <taxon>Chelicerata</taxon>
        <taxon>Arachnida</taxon>
        <taxon>Acari</taxon>
        <taxon>Parasitiformes</taxon>
        <taxon>Ixodida</taxon>
        <taxon>Ixodoidea</taxon>
        <taxon>Ixodidae</taxon>
        <taxon>Ixodinae</taxon>
        <taxon>Ixodes</taxon>
    </lineage>
</organism>
<evidence type="ECO:0000256" key="2">
    <source>
        <dbReference type="SAM" id="Phobius"/>
    </source>
</evidence>
<reference evidence="5" key="2">
    <citation type="submission" date="2020-05" db="UniProtKB">
        <authorList>
            <consortium name="EnsemblMetazoa"/>
        </authorList>
    </citation>
    <scope>IDENTIFICATION</scope>
    <source>
        <strain evidence="5">wikel</strain>
    </source>
</reference>
<evidence type="ECO:0000256" key="1">
    <source>
        <dbReference type="ARBA" id="ARBA00007357"/>
    </source>
</evidence>
<dbReference type="HOGENOM" id="CLU_356904_0_0_1"/>
<keyword evidence="2" id="KW-0472">Membrane</keyword>
<evidence type="ECO:0000313" key="5">
    <source>
        <dbReference type="EnsemblMetazoa" id="ISCW005180-PA"/>
    </source>
</evidence>
<dbReference type="PROSITE" id="PS51885">
    <property type="entry name" value="NEPRILYSIN"/>
    <property type="match status" value="1"/>
</dbReference>
<evidence type="ECO:0000313" key="6">
    <source>
        <dbReference type="Proteomes" id="UP000001555"/>
    </source>
</evidence>
<dbReference type="SUPFAM" id="SSF55486">
    <property type="entry name" value="Metalloproteases ('zincins'), catalytic domain"/>
    <property type="match status" value="2"/>
</dbReference>
<dbReference type="VEuPathDB" id="VectorBase:ISCW005180"/>
<dbReference type="PANTHER" id="PTHR11733">
    <property type="entry name" value="ZINC METALLOPROTEASE FAMILY M13 NEPRILYSIN-RELATED"/>
    <property type="match status" value="1"/>
</dbReference>
<dbReference type="InterPro" id="IPR024079">
    <property type="entry name" value="MetalloPept_cat_dom_sf"/>
</dbReference>
<protein>
    <recommendedName>
        <fullName evidence="3">Peptidase M13 N-terminal domain-containing protein</fullName>
    </recommendedName>
</protein>
<keyword evidence="2" id="KW-1133">Transmembrane helix</keyword>
<reference evidence="4 6" key="1">
    <citation type="submission" date="2008-03" db="EMBL/GenBank/DDBJ databases">
        <title>Annotation of Ixodes scapularis.</title>
        <authorList>
            <consortium name="Ixodes scapularis Genome Project Consortium"/>
            <person name="Caler E."/>
            <person name="Hannick L.I."/>
            <person name="Bidwell S."/>
            <person name="Joardar V."/>
            <person name="Thiagarajan M."/>
            <person name="Amedeo P."/>
            <person name="Galinsky K.J."/>
            <person name="Schobel S."/>
            <person name="Inman J."/>
            <person name="Hostetler J."/>
            <person name="Miller J."/>
            <person name="Hammond M."/>
            <person name="Megy K."/>
            <person name="Lawson D."/>
            <person name="Kodira C."/>
            <person name="Sutton G."/>
            <person name="Meyer J."/>
            <person name="Hill C.A."/>
            <person name="Birren B."/>
            <person name="Nene V."/>
            <person name="Collins F."/>
            <person name="Alarcon-Chaidez F."/>
            <person name="Wikel S."/>
            <person name="Strausberg R."/>
        </authorList>
    </citation>
    <scope>NUCLEOTIDE SEQUENCE [LARGE SCALE GENOMIC DNA]</scope>
    <source>
        <strain evidence="6">Wikel</strain>
        <strain evidence="4">Wikel colony</strain>
    </source>
</reference>
<comment type="similarity">
    <text evidence="1">Belongs to the peptidase M13 family.</text>
</comment>
<evidence type="ECO:0000313" key="4">
    <source>
        <dbReference type="EMBL" id="EEC06763.1"/>
    </source>
</evidence>
<dbReference type="InterPro" id="IPR008753">
    <property type="entry name" value="Peptidase_M13_N"/>
</dbReference>
<dbReference type="InterPro" id="IPR042089">
    <property type="entry name" value="Peptidase_M13_dom_2"/>
</dbReference>
<dbReference type="EMBL" id="ABJB010721012">
    <property type="status" value="NOT_ANNOTATED_CDS"/>
    <property type="molecule type" value="Genomic_DNA"/>
</dbReference>
<dbReference type="GO" id="GO:0004222">
    <property type="term" value="F:metalloendopeptidase activity"/>
    <property type="evidence" value="ECO:0000318"/>
    <property type="project" value="GO_Central"/>
</dbReference>
<dbReference type="InParanoid" id="B7PJJ1"/>
<sequence>MGYVEWSREPCDDFYTYACKGYHVSVAHSASKYPITQGAQDTLRAAVEDVLANWHADMKPSDNFYLRYGVSLFQECMQGECSERGLPGQPSIADAMSTATTSERRTTVLSTMTGPQPRSWLDRIEESPNRRKIEVGLITSICLVLLIVLALTLFVVLTINTTPVSKAPLNLHNAVFCENATCFEQARRVMGYVEWSREPCDDFYTYACKGYHVSVAHSASKYPITQGAQDTLRAAVEDVLANWHADMKPSDNFYLRYGVSLFQECMQGVSDSKEQLLSLFADMTYNHKPFFLPKSFDLEPHTLASRVGRNFWFFPLITVRKDVDLENRQHIIVHLDEPQLTAPKALFEDPEFQKDYLKAMRDLSISLGFDNVNETLRIFKLEQMLARGTTHLRARVPFYKKVKLGSLFLDKWNIYMYLSNVLGENMSPEDEVALRSEKYFTRFLKALKTTEWGTVNNYIVFRLVQFLSPLLLSKDSKVLQFMYKYGHALRPPPSKRTRCLDALEPYFKPLLLTAAKITFRDTEIKRAEASRAIANLKESFKRMSVKSFYPHTEQSTLNNKLRRMRIYYFYPYETKEYQYMKQWYRSWVSAVAACHQSNALWCETGAFVKTAAPNAGTLQKKLQYKYGQIVKSFRNAGFEFAKSQAHKTLQDFEPFSIPMYGWRIGTKMFQAIDYRGRTITDSAQYRNWWGETLMARYAEVEKCFRNAHGSLKASDFPPLGWLADDSELYDHIADSAVVIVLFREYKRVVEKRVGPNRDIRLRDIKHFSGDNLFFLSLAHRSLQPDS</sequence>
<dbReference type="EnsemblMetazoa" id="ISCW005180-RA">
    <property type="protein sequence ID" value="ISCW005180-PA"/>
    <property type="gene ID" value="ISCW005180"/>
</dbReference>
<dbReference type="GO" id="GO:0005886">
    <property type="term" value="C:plasma membrane"/>
    <property type="evidence" value="ECO:0000318"/>
    <property type="project" value="GO_Central"/>
</dbReference>
<dbReference type="VEuPathDB" id="VectorBase:ISCI005180"/>